<dbReference type="CDD" id="cd04056">
    <property type="entry name" value="Peptidases_S53"/>
    <property type="match status" value="1"/>
</dbReference>
<dbReference type="Pfam" id="PF00082">
    <property type="entry name" value="Peptidase_S8"/>
    <property type="match status" value="1"/>
</dbReference>
<evidence type="ECO:0000256" key="9">
    <source>
        <dbReference type="SAM" id="SignalP"/>
    </source>
</evidence>
<evidence type="ECO:0000256" key="8">
    <source>
        <dbReference type="PROSITE-ProRule" id="PRU01240"/>
    </source>
</evidence>
<evidence type="ECO:0000259" key="10">
    <source>
        <dbReference type="PROSITE" id="PS51695"/>
    </source>
</evidence>
<dbReference type="PANTHER" id="PTHR14218">
    <property type="entry name" value="PROTEASE S8 TRIPEPTIDYL PEPTIDASE I CLN2"/>
    <property type="match status" value="1"/>
</dbReference>
<comment type="similarity">
    <text evidence="8">Belongs to the peptidase S8 family.</text>
</comment>
<dbReference type="PROSITE" id="PS51695">
    <property type="entry name" value="SEDOLISIN"/>
    <property type="match status" value="1"/>
</dbReference>
<dbReference type="SMART" id="SM00944">
    <property type="entry name" value="Pro-kuma_activ"/>
    <property type="match status" value="1"/>
</dbReference>
<dbReference type="Gene3D" id="2.60.120.260">
    <property type="entry name" value="Galactose-binding domain-like"/>
    <property type="match status" value="1"/>
</dbReference>
<dbReference type="EMBL" id="RKQG01000001">
    <property type="protein sequence ID" value="RPE33543.1"/>
    <property type="molecule type" value="Genomic_DNA"/>
</dbReference>
<keyword evidence="3" id="KW-0479">Metal-binding</keyword>
<dbReference type="GO" id="GO:0008240">
    <property type="term" value="F:tripeptidyl-peptidase activity"/>
    <property type="evidence" value="ECO:0007669"/>
    <property type="project" value="TreeGrafter"/>
</dbReference>
<feature type="chain" id="PRO_5018108902" evidence="9">
    <location>
        <begin position="30"/>
        <end position="722"/>
    </location>
</feature>
<keyword evidence="6" id="KW-0106">Calcium</keyword>
<dbReference type="GO" id="GO:0046872">
    <property type="term" value="F:metal ion binding"/>
    <property type="evidence" value="ECO:0007669"/>
    <property type="project" value="UniProtKB-KW"/>
</dbReference>
<dbReference type="Gene3D" id="3.40.50.200">
    <property type="entry name" value="Peptidase S8/S53 domain"/>
    <property type="match status" value="1"/>
</dbReference>
<dbReference type="PROSITE" id="PS00138">
    <property type="entry name" value="SUBTILASE_SER"/>
    <property type="match status" value="1"/>
</dbReference>
<comment type="cofactor">
    <cofactor evidence="1">
        <name>Ca(2+)</name>
        <dbReference type="ChEBI" id="CHEBI:29108"/>
    </cofactor>
</comment>
<keyword evidence="12" id="KW-1185">Reference proteome</keyword>
<accession>A0A3N4RJK0</accession>
<dbReference type="InterPro" id="IPR050819">
    <property type="entry name" value="Tripeptidyl-peptidase_I"/>
</dbReference>
<gene>
    <name evidence="11" type="ORF">EDD38_1833</name>
</gene>
<keyword evidence="7" id="KW-0865">Zymogen</keyword>
<keyword evidence="5" id="KW-0720">Serine protease</keyword>
<evidence type="ECO:0000256" key="1">
    <source>
        <dbReference type="ARBA" id="ARBA00001913"/>
    </source>
</evidence>
<dbReference type="PROSITE" id="PS51892">
    <property type="entry name" value="SUBTILASE"/>
    <property type="match status" value="1"/>
</dbReference>
<feature type="signal peptide" evidence="9">
    <location>
        <begin position="1"/>
        <end position="29"/>
    </location>
</feature>
<keyword evidence="9" id="KW-0732">Signal</keyword>
<dbReference type="SUPFAM" id="SSF52743">
    <property type="entry name" value="Subtilisin-like"/>
    <property type="match status" value="1"/>
</dbReference>
<evidence type="ECO:0000256" key="7">
    <source>
        <dbReference type="ARBA" id="ARBA00023145"/>
    </source>
</evidence>
<dbReference type="AlphaFoldDB" id="A0A3N4RJK0"/>
<evidence type="ECO:0000256" key="5">
    <source>
        <dbReference type="ARBA" id="ARBA00022825"/>
    </source>
</evidence>
<keyword evidence="4" id="KW-0378">Hydrolase</keyword>
<evidence type="ECO:0000313" key="12">
    <source>
        <dbReference type="Proteomes" id="UP000266906"/>
    </source>
</evidence>
<dbReference type="Pfam" id="PF09286">
    <property type="entry name" value="Pro-kuma_activ"/>
    <property type="match status" value="1"/>
</dbReference>
<reference evidence="11 12" key="1">
    <citation type="submission" date="2018-11" db="EMBL/GenBank/DDBJ databases">
        <title>Sequencing the genomes of 1000 actinobacteria strains.</title>
        <authorList>
            <person name="Klenk H.-P."/>
        </authorList>
    </citation>
    <scope>NUCLEOTIDE SEQUENCE [LARGE SCALE GENOMIC DNA]</scope>
    <source>
        <strain evidence="11 12">DSM 44781</strain>
    </source>
</reference>
<dbReference type="InterPro" id="IPR023828">
    <property type="entry name" value="Peptidase_S8_Ser-AS"/>
</dbReference>
<sequence length="722" mass="73713">MRPRSLALAAALAVLPLTAVTLGSATAQAAPTPNASARVALPQTVTPAVARSQKQGDVPADRRISVAVSLKLRNTAELDRFLAAVATPGTAEYGHYLTPAQFTERFGPTSADVEQVRAFLAAQGLKVDSVSTNRQVVNATGTSAQVAAAFGTHESTYTDPQQSGRAFFANDAAASVPAALAGVVEGVSGLNDHTVRTTRIAKPGAATPHATPSGFGPATYDGAYRLNQLGADGTGSTVALWEFDGYKSTNLTTYDSQFGLSGPAVSTVSVDGANYDSKPGDGQGEVELDSEIVRGVAPKATQLVYEAPNSDQGEIDMAAKIVADNRVSVISISWGSCEPDTTASSMTAVNNSFKQAAAQGISIFSASGDDGSRDCTRSTSGSTVKAVDFPASSPYNTGVGGTNLKVSGTTYSSESAWSTAGGGVSTQYAKPSWQTGTGVSGTMRTVPDVSSNADPNSGFAIYTQGTSSPGWQVYGGTSAAAPLWSGFAALYNQKALGAAKPVLGEANPKIYAVTNSSSYGSAFHDVTSGANQDFSTKTGYDQVTGWGTPIADGLANALLGSGGTTPPPTGSCTAAQLLGNAGFETGTASPWTGTSGVVDNSSSEPAHSGSWKAWLDGYGSSHTDALSQSVAVPSGCSAKLSFWLHVDTAETTTTTAYDKLTVSVNGTTVATYSNLDKNTGYAQKTVDLSSYAGQTVTVKFNGVEDSSLQTSFVIDDTALNVS</sequence>
<evidence type="ECO:0000256" key="4">
    <source>
        <dbReference type="ARBA" id="ARBA00022801"/>
    </source>
</evidence>
<dbReference type="InterPro" id="IPR015366">
    <property type="entry name" value="S53_propep"/>
</dbReference>
<dbReference type="Proteomes" id="UP000266906">
    <property type="component" value="Unassembled WGS sequence"/>
</dbReference>
<dbReference type="GO" id="GO:0006508">
    <property type="term" value="P:proteolysis"/>
    <property type="evidence" value="ECO:0007669"/>
    <property type="project" value="UniProtKB-KW"/>
</dbReference>
<evidence type="ECO:0000256" key="3">
    <source>
        <dbReference type="ARBA" id="ARBA00022723"/>
    </source>
</evidence>
<protein>
    <submittedName>
        <fullName evidence="11">Kumamolisin</fullName>
    </submittedName>
</protein>
<keyword evidence="2" id="KW-0645">Protease</keyword>
<feature type="domain" description="Peptidase S53" evidence="10">
    <location>
        <begin position="205"/>
        <end position="561"/>
    </location>
</feature>
<dbReference type="InterPro" id="IPR000209">
    <property type="entry name" value="Peptidase_S8/S53_dom"/>
</dbReference>
<evidence type="ECO:0000256" key="6">
    <source>
        <dbReference type="ARBA" id="ARBA00022837"/>
    </source>
</evidence>
<organism evidence="11 12">
    <name type="scientific">Kitasatospora cineracea</name>
    <dbReference type="NCBI Taxonomy" id="88074"/>
    <lineage>
        <taxon>Bacteria</taxon>
        <taxon>Bacillati</taxon>
        <taxon>Actinomycetota</taxon>
        <taxon>Actinomycetes</taxon>
        <taxon>Kitasatosporales</taxon>
        <taxon>Streptomycetaceae</taxon>
        <taxon>Kitasatospora</taxon>
    </lineage>
</organism>
<dbReference type="PANTHER" id="PTHR14218:SF15">
    <property type="entry name" value="TRIPEPTIDYL-PEPTIDASE 1"/>
    <property type="match status" value="1"/>
</dbReference>
<comment type="caution">
    <text evidence="8">Lacks conserved residue(s) required for the propagation of feature annotation.</text>
</comment>
<name>A0A3N4RJK0_9ACTN</name>
<dbReference type="SUPFAM" id="SSF54897">
    <property type="entry name" value="Protease propeptides/inhibitors"/>
    <property type="match status" value="1"/>
</dbReference>
<comment type="caution">
    <text evidence="11">The sequence shown here is derived from an EMBL/GenBank/DDBJ whole genome shotgun (WGS) entry which is preliminary data.</text>
</comment>
<proteinExistence type="inferred from homology"/>
<dbReference type="GO" id="GO:0004252">
    <property type="term" value="F:serine-type endopeptidase activity"/>
    <property type="evidence" value="ECO:0007669"/>
    <property type="project" value="InterPro"/>
</dbReference>
<dbReference type="InterPro" id="IPR030400">
    <property type="entry name" value="Sedolisin_dom"/>
</dbReference>
<dbReference type="RefSeq" id="WP_123817837.1">
    <property type="nucleotide sequence ID" value="NZ_RKQG01000001.1"/>
</dbReference>
<evidence type="ECO:0000256" key="2">
    <source>
        <dbReference type="ARBA" id="ARBA00022670"/>
    </source>
</evidence>
<dbReference type="InterPro" id="IPR036852">
    <property type="entry name" value="Peptidase_S8/S53_dom_sf"/>
</dbReference>
<evidence type="ECO:0000313" key="11">
    <source>
        <dbReference type="EMBL" id="RPE33543.1"/>
    </source>
</evidence>
<dbReference type="CDD" id="cd11377">
    <property type="entry name" value="Pro-peptidase_S53"/>
    <property type="match status" value="1"/>
</dbReference>